<protein>
    <submittedName>
        <fullName evidence="5">Aspartic peptidase domain-containing protein</fullName>
    </submittedName>
</protein>
<keyword evidence="2 3" id="KW-0064">Aspartyl protease</keyword>
<dbReference type="InterPro" id="IPR021109">
    <property type="entry name" value="Peptidase_aspartic_dom_sf"/>
</dbReference>
<evidence type="ECO:0000256" key="2">
    <source>
        <dbReference type="ARBA" id="ARBA00022750"/>
    </source>
</evidence>
<proteinExistence type="inferred from homology"/>
<dbReference type="PANTHER" id="PTHR47966:SF51">
    <property type="entry name" value="BETA-SITE APP-CLEAVING ENZYME, ISOFORM A-RELATED"/>
    <property type="match status" value="1"/>
</dbReference>
<dbReference type="PANTHER" id="PTHR47966">
    <property type="entry name" value="BETA-SITE APP-CLEAVING ENZYME, ISOFORM A-RELATED"/>
    <property type="match status" value="1"/>
</dbReference>
<dbReference type="PROSITE" id="PS51767">
    <property type="entry name" value="PEPTIDASE_A1"/>
    <property type="match status" value="1"/>
</dbReference>
<accession>A0AAD4LGX0</accession>
<dbReference type="PRINTS" id="PR00792">
    <property type="entry name" value="PEPSIN"/>
</dbReference>
<evidence type="ECO:0000259" key="4">
    <source>
        <dbReference type="PROSITE" id="PS51767"/>
    </source>
</evidence>
<keyword evidence="6" id="KW-1185">Reference proteome</keyword>
<dbReference type="CDD" id="cd05471">
    <property type="entry name" value="pepsin_like"/>
    <property type="match status" value="1"/>
</dbReference>
<evidence type="ECO:0000256" key="3">
    <source>
        <dbReference type="RuleBase" id="RU000454"/>
    </source>
</evidence>
<dbReference type="InterPro" id="IPR033121">
    <property type="entry name" value="PEPTIDASE_A1"/>
</dbReference>
<dbReference type="Gene3D" id="2.40.70.10">
    <property type="entry name" value="Acid Proteases"/>
    <property type="match status" value="2"/>
</dbReference>
<evidence type="ECO:0000313" key="6">
    <source>
        <dbReference type="Proteomes" id="UP001201163"/>
    </source>
</evidence>
<dbReference type="PROSITE" id="PS00141">
    <property type="entry name" value="ASP_PROTEASE"/>
    <property type="match status" value="1"/>
</dbReference>
<reference evidence="5" key="1">
    <citation type="submission" date="2022-01" db="EMBL/GenBank/DDBJ databases">
        <title>Comparative genomics reveals a dynamic genome evolution in the ectomycorrhizal milk-cap (Lactarius) mushrooms.</title>
        <authorList>
            <consortium name="DOE Joint Genome Institute"/>
            <person name="Lebreton A."/>
            <person name="Tang N."/>
            <person name="Kuo A."/>
            <person name="LaButti K."/>
            <person name="Drula E."/>
            <person name="Barry K."/>
            <person name="Clum A."/>
            <person name="Lipzen A."/>
            <person name="Mousain D."/>
            <person name="Ng V."/>
            <person name="Wang R."/>
            <person name="Wang X."/>
            <person name="Dai Y."/>
            <person name="Henrissat B."/>
            <person name="Grigoriev I.V."/>
            <person name="Guerin-Laguette A."/>
            <person name="Yu F."/>
            <person name="Martin F.M."/>
        </authorList>
    </citation>
    <scope>NUCLEOTIDE SEQUENCE</scope>
    <source>
        <strain evidence="5">QP</strain>
    </source>
</reference>
<dbReference type="InterPro" id="IPR001461">
    <property type="entry name" value="Aspartic_peptidase_A1"/>
</dbReference>
<organism evidence="5 6">
    <name type="scientific">Lactarius akahatsu</name>
    <dbReference type="NCBI Taxonomy" id="416441"/>
    <lineage>
        <taxon>Eukaryota</taxon>
        <taxon>Fungi</taxon>
        <taxon>Dikarya</taxon>
        <taxon>Basidiomycota</taxon>
        <taxon>Agaricomycotina</taxon>
        <taxon>Agaricomycetes</taxon>
        <taxon>Russulales</taxon>
        <taxon>Russulaceae</taxon>
        <taxon>Lactarius</taxon>
    </lineage>
</organism>
<feature type="domain" description="Peptidase A1" evidence="4">
    <location>
        <begin position="53"/>
        <end position="382"/>
    </location>
</feature>
<name>A0AAD4LGX0_9AGAM</name>
<comment type="caution">
    <text evidence="5">The sequence shown here is derived from an EMBL/GenBank/DDBJ whole genome shotgun (WGS) entry which is preliminary data.</text>
</comment>
<dbReference type="EMBL" id="JAKELL010000027">
    <property type="protein sequence ID" value="KAH8991221.1"/>
    <property type="molecule type" value="Genomic_DNA"/>
</dbReference>
<dbReference type="GO" id="GO:0004190">
    <property type="term" value="F:aspartic-type endopeptidase activity"/>
    <property type="evidence" value="ECO:0007669"/>
    <property type="project" value="UniProtKB-KW"/>
</dbReference>
<dbReference type="SUPFAM" id="SSF50630">
    <property type="entry name" value="Acid proteases"/>
    <property type="match status" value="1"/>
</dbReference>
<evidence type="ECO:0000313" key="5">
    <source>
        <dbReference type="EMBL" id="KAH8991221.1"/>
    </source>
</evidence>
<gene>
    <name evidence="5" type="ORF">EDB92DRAFT_1946013</name>
</gene>
<sequence>MLPPRLSIVLPTLLHATQRSVATYIDFLRSSGPLHNPFAHNPTSGLDFFNGNYYVNIILGGKQYSVIIDTGSSDLWVAGSVPKANDTGVSTAIQYVIGAEAGPVKTAQLEVLGFTVPDQAFIEVPSRGDVRNGTGLIGLGPNTLSVIHNALNKQSSGDTPLDRIFRQNLTTPNYLTVLLNRPNDIAETYIGAMTIGEVLPQYSNISNQPKVPVLALQSNLSQDQHWLITLDSNGIIGPNGKAVNVKSNAIDAPTHNASQLVAGIDTGFTLPQVPSEVAYAMYSGAKGAKLKNLQSYNGDIWVIDCDAEVNVTFLIGGQSYHVHPLDTNRKGTDDDGNDICFGPFQPLIAGAEDSTYDMILGMAWLTNVYLLIDYGDFVDGTTNTDNPYIQLLPMTDPAAAHEEFVATRLNGKDSTSSRHNSGSGGAKGLFDKHKIPILATAASAAGAGALLL</sequence>
<comment type="similarity">
    <text evidence="1 3">Belongs to the peptidase A1 family.</text>
</comment>
<dbReference type="Pfam" id="PF00026">
    <property type="entry name" value="Asp"/>
    <property type="match status" value="1"/>
</dbReference>
<dbReference type="InterPro" id="IPR001969">
    <property type="entry name" value="Aspartic_peptidase_AS"/>
</dbReference>
<keyword evidence="3" id="KW-0378">Hydrolase</keyword>
<dbReference type="InterPro" id="IPR034164">
    <property type="entry name" value="Pepsin-like_dom"/>
</dbReference>
<dbReference type="GO" id="GO:0006508">
    <property type="term" value="P:proteolysis"/>
    <property type="evidence" value="ECO:0007669"/>
    <property type="project" value="UniProtKB-KW"/>
</dbReference>
<keyword evidence="3" id="KW-0645">Protease</keyword>
<evidence type="ECO:0000256" key="1">
    <source>
        <dbReference type="ARBA" id="ARBA00007447"/>
    </source>
</evidence>
<dbReference type="AlphaFoldDB" id="A0AAD4LGX0"/>
<dbReference type="Proteomes" id="UP001201163">
    <property type="component" value="Unassembled WGS sequence"/>
</dbReference>